<evidence type="ECO:0000256" key="2">
    <source>
        <dbReference type="ARBA" id="ARBA00022448"/>
    </source>
</evidence>
<keyword evidence="5" id="KW-0067">ATP-binding</keyword>
<keyword evidence="3 8" id="KW-0812">Transmembrane</keyword>
<evidence type="ECO:0000259" key="9">
    <source>
        <dbReference type="PROSITE" id="PS50893"/>
    </source>
</evidence>
<evidence type="ECO:0000313" key="11">
    <source>
        <dbReference type="EMBL" id="OGZ69230.1"/>
    </source>
</evidence>
<dbReference type="AlphaFoldDB" id="A0A1G2I485"/>
<feature type="transmembrane region" description="Helical" evidence="8">
    <location>
        <begin position="15"/>
        <end position="39"/>
    </location>
</feature>
<organism evidence="11 12">
    <name type="scientific">Candidatus Staskawiczbacteria bacterium RIFCSPHIGHO2_02_FULL_42_22</name>
    <dbReference type="NCBI Taxonomy" id="1802207"/>
    <lineage>
        <taxon>Bacteria</taxon>
        <taxon>Candidatus Staskawicziibacteriota</taxon>
    </lineage>
</organism>
<dbReference type="SUPFAM" id="SSF90123">
    <property type="entry name" value="ABC transporter transmembrane region"/>
    <property type="match status" value="1"/>
</dbReference>
<evidence type="ECO:0000256" key="3">
    <source>
        <dbReference type="ARBA" id="ARBA00022692"/>
    </source>
</evidence>
<dbReference type="EMBL" id="MHOT01000013">
    <property type="protein sequence ID" value="OGZ69230.1"/>
    <property type="molecule type" value="Genomic_DNA"/>
</dbReference>
<dbReference type="PANTHER" id="PTHR24221:SF654">
    <property type="entry name" value="ATP-BINDING CASSETTE SUB-FAMILY B MEMBER 6"/>
    <property type="match status" value="1"/>
</dbReference>
<keyword evidence="4" id="KW-0547">Nucleotide-binding</keyword>
<dbReference type="PANTHER" id="PTHR24221">
    <property type="entry name" value="ATP-BINDING CASSETTE SUB-FAMILY B"/>
    <property type="match status" value="1"/>
</dbReference>
<dbReference type="InterPro" id="IPR003439">
    <property type="entry name" value="ABC_transporter-like_ATP-bd"/>
</dbReference>
<evidence type="ECO:0000256" key="7">
    <source>
        <dbReference type="ARBA" id="ARBA00023136"/>
    </source>
</evidence>
<evidence type="ECO:0000256" key="1">
    <source>
        <dbReference type="ARBA" id="ARBA00004651"/>
    </source>
</evidence>
<evidence type="ECO:0008006" key="13">
    <source>
        <dbReference type="Google" id="ProtNLM"/>
    </source>
</evidence>
<dbReference type="InterPro" id="IPR011527">
    <property type="entry name" value="ABC1_TM_dom"/>
</dbReference>
<evidence type="ECO:0000256" key="4">
    <source>
        <dbReference type="ARBA" id="ARBA00022741"/>
    </source>
</evidence>
<dbReference type="GO" id="GO:0140359">
    <property type="term" value="F:ABC-type transporter activity"/>
    <property type="evidence" value="ECO:0007669"/>
    <property type="project" value="InterPro"/>
</dbReference>
<dbReference type="Proteomes" id="UP000178820">
    <property type="component" value="Unassembled WGS sequence"/>
</dbReference>
<evidence type="ECO:0000313" key="12">
    <source>
        <dbReference type="Proteomes" id="UP000178820"/>
    </source>
</evidence>
<dbReference type="Pfam" id="PF00005">
    <property type="entry name" value="ABC_tran"/>
    <property type="match status" value="1"/>
</dbReference>
<comment type="subcellular location">
    <subcellularLocation>
        <location evidence="1">Cell membrane</location>
        <topology evidence="1">Multi-pass membrane protein</topology>
    </subcellularLocation>
</comment>
<evidence type="ECO:0000256" key="5">
    <source>
        <dbReference type="ARBA" id="ARBA00022840"/>
    </source>
</evidence>
<dbReference type="GO" id="GO:0005886">
    <property type="term" value="C:plasma membrane"/>
    <property type="evidence" value="ECO:0007669"/>
    <property type="project" value="UniProtKB-SubCell"/>
</dbReference>
<dbReference type="SMART" id="SM00382">
    <property type="entry name" value="AAA"/>
    <property type="match status" value="1"/>
</dbReference>
<name>A0A1G2I485_9BACT</name>
<feature type="transmembrane region" description="Helical" evidence="8">
    <location>
        <begin position="59"/>
        <end position="83"/>
    </location>
</feature>
<protein>
    <recommendedName>
        <fullName evidence="13">ABC transporter ATP-binding protein</fullName>
    </recommendedName>
</protein>
<dbReference type="Gene3D" id="3.40.50.300">
    <property type="entry name" value="P-loop containing nucleotide triphosphate hydrolases"/>
    <property type="match status" value="1"/>
</dbReference>
<dbReference type="InterPro" id="IPR039421">
    <property type="entry name" value="Type_1_exporter"/>
</dbReference>
<evidence type="ECO:0000256" key="8">
    <source>
        <dbReference type="SAM" id="Phobius"/>
    </source>
</evidence>
<dbReference type="STRING" id="1802207.A3D44_00895"/>
<dbReference type="InterPro" id="IPR036640">
    <property type="entry name" value="ABC1_TM_sf"/>
</dbReference>
<keyword evidence="7 8" id="KW-0472">Membrane</keyword>
<dbReference type="Gene3D" id="1.20.1560.10">
    <property type="entry name" value="ABC transporter type 1, transmembrane domain"/>
    <property type="match status" value="1"/>
</dbReference>
<dbReference type="FunFam" id="3.40.50.300:FF:000287">
    <property type="entry name" value="Multidrug ABC transporter ATP-binding protein"/>
    <property type="match status" value="1"/>
</dbReference>
<dbReference type="CDD" id="cd07346">
    <property type="entry name" value="ABC_6TM_exporters"/>
    <property type="match status" value="1"/>
</dbReference>
<gene>
    <name evidence="11" type="ORF">A3D44_00895</name>
</gene>
<keyword evidence="6 8" id="KW-1133">Transmembrane helix</keyword>
<feature type="transmembrane region" description="Helical" evidence="8">
    <location>
        <begin position="157"/>
        <end position="177"/>
    </location>
</feature>
<proteinExistence type="predicted"/>
<feature type="transmembrane region" description="Helical" evidence="8">
    <location>
        <begin position="242"/>
        <end position="263"/>
    </location>
</feature>
<comment type="caution">
    <text evidence="11">The sequence shown here is derived from an EMBL/GenBank/DDBJ whole genome shotgun (WGS) entry which is preliminary data.</text>
</comment>
<evidence type="ECO:0000256" key="6">
    <source>
        <dbReference type="ARBA" id="ARBA00022989"/>
    </source>
</evidence>
<dbReference type="Pfam" id="PF00664">
    <property type="entry name" value="ABC_membrane"/>
    <property type="match status" value="1"/>
</dbReference>
<feature type="domain" description="ABC transmembrane type-1" evidence="10">
    <location>
        <begin position="20"/>
        <end position="301"/>
    </location>
</feature>
<evidence type="ECO:0000259" key="10">
    <source>
        <dbReference type="PROSITE" id="PS50929"/>
    </source>
</evidence>
<feature type="transmembrane region" description="Helical" evidence="8">
    <location>
        <begin position="132"/>
        <end position="151"/>
    </location>
</feature>
<dbReference type="PROSITE" id="PS50893">
    <property type="entry name" value="ABC_TRANSPORTER_2"/>
    <property type="match status" value="1"/>
</dbReference>
<dbReference type="InterPro" id="IPR027417">
    <property type="entry name" value="P-loop_NTPase"/>
</dbReference>
<reference evidence="11 12" key="1">
    <citation type="journal article" date="2016" name="Nat. Commun.">
        <title>Thousands of microbial genomes shed light on interconnected biogeochemical processes in an aquifer system.</title>
        <authorList>
            <person name="Anantharaman K."/>
            <person name="Brown C.T."/>
            <person name="Hug L.A."/>
            <person name="Sharon I."/>
            <person name="Castelle C.J."/>
            <person name="Probst A.J."/>
            <person name="Thomas B.C."/>
            <person name="Singh A."/>
            <person name="Wilkins M.J."/>
            <person name="Karaoz U."/>
            <person name="Brodie E.L."/>
            <person name="Williams K.H."/>
            <person name="Hubbard S.S."/>
            <person name="Banfield J.F."/>
        </authorList>
    </citation>
    <scope>NUCLEOTIDE SEQUENCE [LARGE SCALE GENOMIC DNA]</scope>
</reference>
<dbReference type="GO" id="GO:0005524">
    <property type="term" value="F:ATP binding"/>
    <property type="evidence" value="ECO:0007669"/>
    <property type="project" value="UniProtKB-KW"/>
</dbReference>
<accession>A0A1G2I485</accession>
<dbReference type="InterPro" id="IPR017871">
    <property type="entry name" value="ABC_transporter-like_CS"/>
</dbReference>
<sequence>MMTVLRAYWPSVCKYRWLALAMVLFMVVTVLNKAAYPFLVRDLLGGLKDGSVESVTRTIWLIALLLFVTNVTWYLYDFVILFFEATIMRDLSQRSFAVVQTQSMRFFENSFAGSLVTSAKRFCHSFEHITDAFAYQLGRSFVWIILTLVVFSWEYPWLGLTFGVWVIVFCSASIYIAHLRMKRDAIAAEKDSKVGGAFADSFSNQATVKSFGKERDEQQRFDGVAEDCYQHTKYAWIFGVNLIRVQGFICSAFEIALVLFLVAGWRNGTVTMADFVFFQTWAIIIIDQVWQIGNIMNKVFRSVGEAKEMAALYTQKPEVQDAITARPLNVEDGEIEFHAVNFSYVDRETRAHHDVNDFTLHIPGGQSVALVGHTGAGKSTLVKLLLRYFDLNSGYIRIDRQDVVNVTQISLRQQIAVVPQQPELFHRTLRENIVFARPDASEEEIIVAAKRSHAWEFISRLPDGLNTLVGERGVKLSGGERQRIALARAFLADVPILVLDEATSALDSKTEHQIQSAIADLLEGRTCIVIAHRLSTIQRADRIIVMESGSIAEEGTHQELLDQGGVYAELWDHQSGGYITD</sequence>
<dbReference type="InterPro" id="IPR003593">
    <property type="entry name" value="AAA+_ATPase"/>
</dbReference>
<dbReference type="GO" id="GO:0034040">
    <property type="term" value="F:ATPase-coupled lipid transmembrane transporter activity"/>
    <property type="evidence" value="ECO:0007669"/>
    <property type="project" value="TreeGrafter"/>
</dbReference>
<dbReference type="PROSITE" id="PS50929">
    <property type="entry name" value="ABC_TM1F"/>
    <property type="match status" value="1"/>
</dbReference>
<keyword evidence="2" id="KW-0813">Transport</keyword>
<dbReference type="GO" id="GO:0016887">
    <property type="term" value="F:ATP hydrolysis activity"/>
    <property type="evidence" value="ECO:0007669"/>
    <property type="project" value="InterPro"/>
</dbReference>
<feature type="domain" description="ABC transporter" evidence="9">
    <location>
        <begin position="335"/>
        <end position="573"/>
    </location>
</feature>
<dbReference type="SUPFAM" id="SSF52540">
    <property type="entry name" value="P-loop containing nucleoside triphosphate hydrolases"/>
    <property type="match status" value="1"/>
</dbReference>
<dbReference type="PROSITE" id="PS00211">
    <property type="entry name" value="ABC_TRANSPORTER_1"/>
    <property type="match status" value="1"/>
</dbReference>